<feature type="region of interest" description="Disordered" evidence="1">
    <location>
        <begin position="329"/>
        <end position="382"/>
    </location>
</feature>
<feature type="compositionally biased region" description="Polar residues" evidence="1">
    <location>
        <begin position="351"/>
        <end position="373"/>
    </location>
</feature>
<feature type="compositionally biased region" description="Polar residues" evidence="1">
    <location>
        <begin position="329"/>
        <end position="343"/>
    </location>
</feature>
<gene>
    <name evidence="3" type="ORF">DL762_010533</name>
</gene>
<dbReference type="EMBL" id="QJNS01000731">
    <property type="protein sequence ID" value="RYO74248.1"/>
    <property type="molecule type" value="Genomic_DNA"/>
</dbReference>
<keyword evidence="4" id="KW-1185">Reference proteome</keyword>
<feature type="region of interest" description="Disordered" evidence="1">
    <location>
        <begin position="157"/>
        <end position="201"/>
    </location>
</feature>
<feature type="compositionally biased region" description="Low complexity" evidence="1">
    <location>
        <begin position="470"/>
        <end position="491"/>
    </location>
</feature>
<feature type="compositionally biased region" description="Low complexity" evidence="1">
    <location>
        <begin position="161"/>
        <end position="195"/>
    </location>
</feature>
<dbReference type="Proteomes" id="UP000294003">
    <property type="component" value="Unassembled WGS sequence"/>
</dbReference>
<keyword evidence="2" id="KW-0812">Transmembrane</keyword>
<keyword evidence="2" id="KW-1133">Transmembrane helix</keyword>
<accession>A0ABY0GUS1</accession>
<feature type="transmembrane region" description="Helical" evidence="2">
    <location>
        <begin position="57"/>
        <end position="80"/>
    </location>
</feature>
<evidence type="ECO:0000256" key="1">
    <source>
        <dbReference type="SAM" id="MobiDB-lite"/>
    </source>
</evidence>
<evidence type="ECO:0000313" key="3">
    <source>
        <dbReference type="EMBL" id="RYO74248.1"/>
    </source>
</evidence>
<comment type="caution">
    <text evidence="3">The sequence shown here is derived from an EMBL/GenBank/DDBJ whole genome shotgun (WGS) entry which is preliminary data.</text>
</comment>
<feature type="region of interest" description="Disordered" evidence="1">
    <location>
        <begin position="467"/>
        <end position="496"/>
    </location>
</feature>
<evidence type="ECO:0000313" key="4">
    <source>
        <dbReference type="Proteomes" id="UP000294003"/>
    </source>
</evidence>
<proteinExistence type="predicted"/>
<evidence type="ECO:0008006" key="5">
    <source>
        <dbReference type="Google" id="ProtNLM"/>
    </source>
</evidence>
<name>A0ABY0GUS1_9PEZI</name>
<protein>
    <recommendedName>
        <fullName evidence="5">SHSP domain-containing protein</fullName>
    </recommendedName>
</protein>
<organism evidence="3 4">
    <name type="scientific">Monosporascus cannonballus</name>
    <dbReference type="NCBI Taxonomy" id="155416"/>
    <lineage>
        <taxon>Eukaryota</taxon>
        <taxon>Fungi</taxon>
        <taxon>Dikarya</taxon>
        <taxon>Ascomycota</taxon>
        <taxon>Pezizomycotina</taxon>
        <taxon>Sordariomycetes</taxon>
        <taxon>Xylariomycetidae</taxon>
        <taxon>Xylariales</taxon>
        <taxon>Xylariales incertae sedis</taxon>
        <taxon>Monosporascus</taxon>
    </lineage>
</organism>
<sequence>MPTSYEKYAEFDPPNNVGVIDIELDDGTLRVKGTDIKTSWTHAPVQKKRGLWATCGFSLLFVFFTLLAAAGVFFITLGVVKSSTGHGMGPRDLLGNASSSGLAVSASLHGNPVPVSVDPVVTPVTPELAKRQAYGDEHSIVTIPLPVLSTVNTGYPSTAVQESTTSSSAHATTTTETTQVTETTTAATTSEESVSFGTISTPEGSVVSHTSLATIVDTSVATYLSTSVATHVNASTVPAAVSSSALSHPASNAFSVTVTRTVVPIMGTSTGSLVSSAHTVTSATASATLGNDTIVHPTPSLSSSISSPGLVTTVFQNSTVLSTVHASGAGTATSWTSPSSTGTAYGGPPVQISSATPSPALSGATEPTASTRAVGSTRSTTVTITVSPSGNCTTTSGTRTSTFIFTTKTSTTAGTSTVVVTQTPASTSTVVSNDAVTASGYGSISTEVPGTTHEVTTSQLPTITVSTSVSYPRTPSPSTATTSTVPVQPSSDSDDEGFASTVTVTFTPTSLSLIVVTETTVATIESGCSPTGSHVTVTETAQGTRTTVFVPQISTHTAIASCGLSSTTITETETVTETAYLSELTSDTAAGTTTTTTVQGVSSTGAVGGGGGEYSYSEGAGFTVEGSMQSASTSTPHVLTSVSTWTSTIVHGSPSIITTTVSEPAIPMISISPNTTATMTGVPFATSETEIGSGTTSSCVNSTVYYTAPVSSFDGSSTAVSAIWSTFAATASSGVGVESVGNPTATSTCISSAAVTQSAPSNGTTASFLHRTTTITNTEAFPSVIDASGAATEVTMTGVFGNVTFTVTGATGGVVSATATGGHHGGGGAPNATATVVPVVSDGGDAVKPARVYWGNTNGGSSNACVVMVVAFVCAVMVLF</sequence>
<reference evidence="3 4" key="1">
    <citation type="submission" date="2018-06" db="EMBL/GenBank/DDBJ databases">
        <title>Complete Genomes of Monosporascus.</title>
        <authorList>
            <person name="Robinson A.J."/>
            <person name="Natvig D.O."/>
        </authorList>
    </citation>
    <scope>NUCLEOTIDE SEQUENCE [LARGE SCALE GENOMIC DNA]</scope>
    <source>
        <strain evidence="3 4">CBS 609.92</strain>
    </source>
</reference>
<keyword evidence="2" id="KW-0472">Membrane</keyword>
<evidence type="ECO:0000256" key="2">
    <source>
        <dbReference type="SAM" id="Phobius"/>
    </source>
</evidence>